<reference evidence="4" key="1">
    <citation type="submission" date="2018-04" db="EMBL/GenBank/DDBJ databases">
        <authorList>
            <person name="Cornet L."/>
        </authorList>
    </citation>
    <scope>NUCLEOTIDE SEQUENCE [LARGE SCALE GENOMIC DNA]</scope>
</reference>
<keyword evidence="1" id="KW-0732">Signal</keyword>
<name>A0A2W4WZB7_9CYAN</name>
<reference evidence="3 4" key="2">
    <citation type="submission" date="2018-06" db="EMBL/GenBank/DDBJ databases">
        <title>Metagenomic assembly of (sub)arctic Cyanobacteria and their associated microbiome from non-axenic cultures.</title>
        <authorList>
            <person name="Baurain D."/>
        </authorList>
    </citation>
    <scope>NUCLEOTIDE SEQUENCE [LARGE SCALE GENOMIC DNA]</scope>
    <source>
        <strain evidence="3">ULC027bin1</strain>
    </source>
</reference>
<evidence type="ECO:0000259" key="2">
    <source>
        <dbReference type="Pfam" id="PF04151"/>
    </source>
</evidence>
<proteinExistence type="predicted"/>
<organism evidence="3 4">
    <name type="scientific">Phormidesmis priestleyi</name>
    <dbReference type="NCBI Taxonomy" id="268141"/>
    <lineage>
        <taxon>Bacteria</taxon>
        <taxon>Bacillati</taxon>
        <taxon>Cyanobacteriota</taxon>
        <taxon>Cyanophyceae</taxon>
        <taxon>Leptolyngbyales</taxon>
        <taxon>Leptolyngbyaceae</taxon>
        <taxon>Phormidesmis</taxon>
    </lineage>
</organism>
<gene>
    <name evidence="3" type="ORF">DCF15_15880</name>
</gene>
<protein>
    <recommendedName>
        <fullName evidence="2">Peptidase C-terminal archaeal/bacterial domain-containing protein</fullName>
    </recommendedName>
</protein>
<dbReference type="Proteomes" id="UP000249794">
    <property type="component" value="Unassembled WGS sequence"/>
</dbReference>
<dbReference type="EMBL" id="QBMP01000189">
    <property type="protein sequence ID" value="PZO50434.1"/>
    <property type="molecule type" value="Genomic_DNA"/>
</dbReference>
<feature type="domain" description="Peptidase C-terminal archaeal/bacterial" evidence="2">
    <location>
        <begin position="65"/>
        <end position="130"/>
    </location>
</feature>
<comment type="caution">
    <text evidence="3">The sequence shown here is derived from an EMBL/GenBank/DDBJ whole genome shotgun (WGS) entry which is preliminary data.</text>
</comment>
<dbReference type="Gene3D" id="2.60.120.380">
    <property type="match status" value="1"/>
</dbReference>
<accession>A0A2W4WZB7</accession>
<evidence type="ECO:0000313" key="3">
    <source>
        <dbReference type="EMBL" id="PZO50434.1"/>
    </source>
</evidence>
<feature type="signal peptide" evidence="1">
    <location>
        <begin position="1"/>
        <end position="31"/>
    </location>
</feature>
<evidence type="ECO:0000256" key="1">
    <source>
        <dbReference type="SAM" id="SignalP"/>
    </source>
</evidence>
<sequence>MCSLQRPGIISRLAGLTLPRLVACAMTCSMASSIFWASPAKAESLLQVRGTLNAEDLVLEDGSWYDRYVFSGNSGQRVTIVLESQDFDPYLILLDANGKRISENDDTSRSDRNARLSIELPATGTYTVVANSYEPGKTGGYTLKIERDTLLSPEVSAAAIAAASDGSSGCDVAVVSTIENIKTSRDLGISLNALRLADFYSTVPSARPNGIKVALSGPAAASVIFSPQFLTQVAADLIQGCASVGAVVFDTPSAGVERTFGYLPDRPRASRSSAVPVSEFACALAPREVETPDWGYQTCL</sequence>
<dbReference type="AlphaFoldDB" id="A0A2W4WZB7"/>
<dbReference type="InterPro" id="IPR007280">
    <property type="entry name" value="Peptidase_C_arc/bac"/>
</dbReference>
<feature type="chain" id="PRO_5016105859" description="Peptidase C-terminal archaeal/bacterial domain-containing protein" evidence="1">
    <location>
        <begin position="32"/>
        <end position="300"/>
    </location>
</feature>
<dbReference type="Pfam" id="PF04151">
    <property type="entry name" value="PPC"/>
    <property type="match status" value="1"/>
</dbReference>
<evidence type="ECO:0000313" key="4">
    <source>
        <dbReference type="Proteomes" id="UP000249794"/>
    </source>
</evidence>